<evidence type="ECO:0000313" key="6">
    <source>
        <dbReference type="Proteomes" id="UP000824101"/>
    </source>
</evidence>
<dbReference type="InterPro" id="IPR003313">
    <property type="entry name" value="AraC-bd"/>
</dbReference>
<dbReference type="Proteomes" id="UP000824101">
    <property type="component" value="Unassembled WGS sequence"/>
</dbReference>
<dbReference type="PANTHER" id="PTHR43280:SF2">
    <property type="entry name" value="HTH-TYPE TRANSCRIPTIONAL REGULATOR EXSA"/>
    <property type="match status" value="1"/>
</dbReference>
<keyword evidence="2" id="KW-0238">DNA-binding</keyword>
<dbReference type="PANTHER" id="PTHR43280">
    <property type="entry name" value="ARAC-FAMILY TRANSCRIPTIONAL REGULATOR"/>
    <property type="match status" value="1"/>
</dbReference>
<dbReference type="EMBL" id="DXBC01000138">
    <property type="protein sequence ID" value="HIZ79861.1"/>
    <property type="molecule type" value="Genomic_DNA"/>
</dbReference>
<evidence type="ECO:0000313" key="5">
    <source>
        <dbReference type="EMBL" id="HIZ79861.1"/>
    </source>
</evidence>
<dbReference type="SUPFAM" id="SSF51215">
    <property type="entry name" value="Regulatory protein AraC"/>
    <property type="match status" value="1"/>
</dbReference>
<dbReference type="Gene3D" id="2.60.120.10">
    <property type="entry name" value="Jelly Rolls"/>
    <property type="match status" value="1"/>
</dbReference>
<keyword evidence="1" id="KW-0805">Transcription regulation</keyword>
<dbReference type="SUPFAM" id="SSF46689">
    <property type="entry name" value="Homeodomain-like"/>
    <property type="match status" value="2"/>
</dbReference>
<dbReference type="Pfam" id="PF12833">
    <property type="entry name" value="HTH_18"/>
    <property type="match status" value="1"/>
</dbReference>
<dbReference type="InterPro" id="IPR020449">
    <property type="entry name" value="Tscrpt_reg_AraC-type_HTH"/>
</dbReference>
<gene>
    <name evidence="5" type="ORF">IAA17_08755</name>
</gene>
<keyword evidence="3" id="KW-0804">Transcription</keyword>
<dbReference type="InterPro" id="IPR009057">
    <property type="entry name" value="Homeodomain-like_sf"/>
</dbReference>
<evidence type="ECO:0000256" key="2">
    <source>
        <dbReference type="ARBA" id="ARBA00023125"/>
    </source>
</evidence>
<proteinExistence type="predicted"/>
<evidence type="ECO:0000259" key="4">
    <source>
        <dbReference type="PROSITE" id="PS01124"/>
    </source>
</evidence>
<name>A0A9D2GJG0_9FIRM</name>
<dbReference type="GO" id="GO:0003700">
    <property type="term" value="F:DNA-binding transcription factor activity"/>
    <property type="evidence" value="ECO:0007669"/>
    <property type="project" value="InterPro"/>
</dbReference>
<dbReference type="InterPro" id="IPR014710">
    <property type="entry name" value="RmlC-like_jellyroll"/>
</dbReference>
<dbReference type="InterPro" id="IPR018062">
    <property type="entry name" value="HTH_AraC-typ_CS"/>
</dbReference>
<dbReference type="SMART" id="SM00342">
    <property type="entry name" value="HTH_ARAC"/>
    <property type="match status" value="1"/>
</dbReference>
<dbReference type="CDD" id="cd02208">
    <property type="entry name" value="cupin_RmlC-like"/>
    <property type="match status" value="1"/>
</dbReference>
<accession>A0A9D2GJG0</accession>
<feature type="domain" description="HTH araC/xylS-type" evidence="4">
    <location>
        <begin position="193"/>
        <end position="291"/>
    </location>
</feature>
<dbReference type="Pfam" id="PF02311">
    <property type="entry name" value="AraC_binding"/>
    <property type="match status" value="1"/>
</dbReference>
<dbReference type="InterPro" id="IPR018060">
    <property type="entry name" value="HTH_AraC"/>
</dbReference>
<evidence type="ECO:0000256" key="1">
    <source>
        <dbReference type="ARBA" id="ARBA00023015"/>
    </source>
</evidence>
<dbReference type="GO" id="GO:0043565">
    <property type="term" value="F:sequence-specific DNA binding"/>
    <property type="evidence" value="ECO:0007669"/>
    <property type="project" value="InterPro"/>
</dbReference>
<dbReference type="InterPro" id="IPR037923">
    <property type="entry name" value="HTH-like"/>
</dbReference>
<sequence length="302" mass="34671">MIPEYEYRSRLQERREHGGKEFPFNIYPCTIPLDFPYVQVHWHEEMEIISVKKGRGVVTADRQTVTVEAGEAVAVFPGQLHGISVREGESMEYENIIFRPQMLMASGGDLCTAEFLMPLTEQAPADPVHMRPGRDGWEDFSLAVGRLDRLCGEKAYAYELGVKGVLFELLRTIFQEWKPKRGSRPEKSREKIKGLLDFVEEHYGEKITVEDAAGICCYSSSHFMKYFRQYMGVPFVEYLNSYRLFQASVMLLSGADSVTAVAQSCGFDNLSYFNRLFRKKYGCTPGEYRKKGERQTERAKIL</sequence>
<evidence type="ECO:0000256" key="3">
    <source>
        <dbReference type="ARBA" id="ARBA00023163"/>
    </source>
</evidence>
<dbReference type="AlphaFoldDB" id="A0A9D2GJG0"/>
<dbReference type="PRINTS" id="PR00032">
    <property type="entry name" value="HTHARAC"/>
</dbReference>
<comment type="caution">
    <text evidence="5">The sequence shown here is derived from an EMBL/GenBank/DDBJ whole genome shotgun (WGS) entry which is preliminary data.</text>
</comment>
<reference evidence="5" key="1">
    <citation type="journal article" date="2021" name="PeerJ">
        <title>Extensive microbial diversity within the chicken gut microbiome revealed by metagenomics and culture.</title>
        <authorList>
            <person name="Gilroy R."/>
            <person name="Ravi A."/>
            <person name="Getino M."/>
            <person name="Pursley I."/>
            <person name="Horton D.L."/>
            <person name="Alikhan N.F."/>
            <person name="Baker D."/>
            <person name="Gharbi K."/>
            <person name="Hall N."/>
            <person name="Watson M."/>
            <person name="Adriaenssens E.M."/>
            <person name="Foster-Nyarko E."/>
            <person name="Jarju S."/>
            <person name="Secka A."/>
            <person name="Antonio M."/>
            <person name="Oren A."/>
            <person name="Chaudhuri R.R."/>
            <person name="La Ragione R."/>
            <person name="Hildebrand F."/>
            <person name="Pallen M.J."/>
        </authorList>
    </citation>
    <scope>NUCLEOTIDE SEQUENCE</scope>
    <source>
        <strain evidence="5">ChiBcec1-1093</strain>
    </source>
</reference>
<dbReference type="PROSITE" id="PS01124">
    <property type="entry name" value="HTH_ARAC_FAMILY_2"/>
    <property type="match status" value="1"/>
</dbReference>
<dbReference type="PROSITE" id="PS00041">
    <property type="entry name" value="HTH_ARAC_FAMILY_1"/>
    <property type="match status" value="1"/>
</dbReference>
<protein>
    <submittedName>
        <fullName evidence="5">AraC family transcriptional regulator</fullName>
    </submittedName>
</protein>
<organism evidence="5 6">
    <name type="scientific">Candidatus Lachnoclostridium stercorigallinarum</name>
    <dbReference type="NCBI Taxonomy" id="2838634"/>
    <lineage>
        <taxon>Bacteria</taxon>
        <taxon>Bacillati</taxon>
        <taxon>Bacillota</taxon>
        <taxon>Clostridia</taxon>
        <taxon>Lachnospirales</taxon>
        <taxon>Lachnospiraceae</taxon>
    </lineage>
</organism>
<dbReference type="Gene3D" id="1.10.10.60">
    <property type="entry name" value="Homeodomain-like"/>
    <property type="match status" value="2"/>
</dbReference>
<reference evidence="5" key="2">
    <citation type="submission" date="2021-04" db="EMBL/GenBank/DDBJ databases">
        <authorList>
            <person name="Gilroy R."/>
        </authorList>
    </citation>
    <scope>NUCLEOTIDE SEQUENCE</scope>
    <source>
        <strain evidence="5">ChiBcec1-1093</strain>
    </source>
</reference>